<dbReference type="EMBL" id="FNQP01000001">
    <property type="protein sequence ID" value="SDZ78565.1"/>
    <property type="molecule type" value="Genomic_DNA"/>
</dbReference>
<dbReference type="InterPro" id="IPR051199">
    <property type="entry name" value="LPS_LOS_Heptosyltrfase"/>
</dbReference>
<keyword evidence="1" id="KW-0328">Glycosyltransferase</keyword>
<dbReference type="Pfam" id="PF01075">
    <property type="entry name" value="Glyco_transf_9"/>
    <property type="match status" value="1"/>
</dbReference>
<dbReference type="GO" id="GO:0008713">
    <property type="term" value="F:ADP-heptose-lipopolysaccharide heptosyltransferase activity"/>
    <property type="evidence" value="ECO:0007669"/>
    <property type="project" value="TreeGrafter"/>
</dbReference>
<dbReference type="AlphaFoldDB" id="A0A1H3VUQ0"/>
<dbReference type="GO" id="GO:0005829">
    <property type="term" value="C:cytosol"/>
    <property type="evidence" value="ECO:0007669"/>
    <property type="project" value="TreeGrafter"/>
</dbReference>
<proteinExistence type="predicted"/>
<gene>
    <name evidence="3" type="ORF">SAMN05660964_00269</name>
</gene>
<evidence type="ECO:0000313" key="3">
    <source>
        <dbReference type="EMBL" id="SDZ78565.1"/>
    </source>
</evidence>
<keyword evidence="2 3" id="KW-0808">Transferase</keyword>
<dbReference type="STRING" id="525918.SAMN05660964_00269"/>
<organism evidence="3 4">
    <name type="scientific">Thiothrix caldifontis</name>
    <dbReference type="NCBI Taxonomy" id="525918"/>
    <lineage>
        <taxon>Bacteria</taxon>
        <taxon>Pseudomonadati</taxon>
        <taxon>Pseudomonadota</taxon>
        <taxon>Gammaproteobacteria</taxon>
        <taxon>Thiotrichales</taxon>
        <taxon>Thiotrichaceae</taxon>
        <taxon>Thiothrix</taxon>
    </lineage>
</organism>
<dbReference type="PANTHER" id="PTHR30160">
    <property type="entry name" value="TETRAACYLDISACCHARIDE 4'-KINASE-RELATED"/>
    <property type="match status" value="1"/>
</dbReference>
<protein>
    <submittedName>
        <fullName evidence="3">Heptosyltransferase-3</fullName>
    </submittedName>
</protein>
<keyword evidence="4" id="KW-1185">Reference proteome</keyword>
<dbReference type="PANTHER" id="PTHR30160:SF1">
    <property type="entry name" value="LIPOPOLYSACCHARIDE 1,2-N-ACETYLGLUCOSAMINETRANSFERASE-RELATED"/>
    <property type="match status" value="1"/>
</dbReference>
<evidence type="ECO:0000313" key="4">
    <source>
        <dbReference type="Proteomes" id="UP000199397"/>
    </source>
</evidence>
<dbReference type="SUPFAM" id="SSF53756">
    <property type="entry name" value="UDP-Glycosyltransferase/glycogen phosphorylase"/>
    <property type="match status" value="1"/>
</dbReference>
<dbReference type="GO" id="GO:0009244">
    <property type="term" value="P:lipopolysaccharide core region biosynthetic process"/>
    <property type="evidence" value="ECO:0007669"/>
    <property type="project" value="TreeGrafter"/>
</dbReference>
<dbReference type="CDD" id="cd03789">
    <property type="entry name" value="GT9_LPS_heptosyltransferase"/>
    <property type="match status" value="1"/>
</dbReference>
<dbReference type="Proteomes" id="UP000199397">
    <property type="component" value="Unassembled WGS sequence"/>
</dbReference>
<evidence type="ECO:0000256" key="2">
    <source>
        <dbReference type="ARBA" id="ARBA00022679"/>
    </source>
</evidence>
<dbReference type="InterPro" id="IPR002201">
    <property type="entry name" value="Glyco_trans_9"/>
</dbReference>
<reference evidence="3 4" key="1">
    <citation type="submission" date="2016-10" db="EMBL/GenBank/DDBJ databases">
        <authorList>
            <person name="de Groot N.N."/>
        </authorList>
    </citation>
    <scope>NUCLEOTIDE SEQUENCE [LARGE SCALE GENOMIC DNA]</scope>
    <source>
        <strain evidence="3 4">DSM 21228</strain>
    </source>
</reference>
<accession>A0A1H3VUQ0</accession>
<sequence length="371" mass="41665">MSVCVAKRILIIIRRSNGDVLLASPLIQHLQAHYPGAAIDLLINDDTLGIAQALPHVRQIHTYSYGWKKLPLWQRLRTEMTFIRRLFRQYDLAISLTATDSSVLYALLFGRHSISVIDTDRRKNWWKKRVLTGYYQVNNQRHVIANNLQVLPLLGISTQTIECAVQYSPQSERMIRERLMAAGIASFMIFHPSAQYAYKVYPEALRQALLQQLSRLGMQTGVAIVVTGAKTPLDLQIKAALLKSANVYDWIGETSLDEYIALSDLSMAYIGGDTLNMHIAAAQNKRVFAIFGPTLLPVWSPWSNTLQSAATLSQPEQTYDNITVFQAAMSCVPCGQAGCDNRHGKSECLYRIEPASIANAVGIWLHEYRNT</sequence>
<name>A0A1H3VUQ0_9GAMM</name>
<evidence type="ECO:0000256" key="1">
    <source>
        <dbReference type="ARBA" id="ARBA00022676"/>
    </source>
</evidence>
<dbReference type="Gene3D" id="3.40.50.2000">
    <property type="entry name" value="Glycogen Phosphorylase B"/>
    <property type="match status" value="2"/>
</dbReference>